<organism evidence="12 13">
    <name type="scientific">Caenimonas koreensis DSM 17982</name>
    <dbReference type="NCBI Taxonomy" id="1121255"/>
    <lineage>
        <taxon>Bacteria</taxon>
        <taxon>Pseudomonadati</taxon>
        <taxon>Pseudomonadota</taxon>
        <taxon>Betaproteobacteria</taxon>
        <taxon>Burkholderiales</taxon>
        <taxon>Comamonadaceae</taxon>
        <taxon>Caenimonas</taxon>
    </lineage>
</organism>
<dbReference type="InterPro" id="IPR009056">
    <property type="entry name" value="Cyt_c-like_dom"/>
</dbReference>
<proteinExistence type="predicted"/>
<dbReference type="GO" id="GO:0042597">
    <property type="term" value="C:periplasmic space"/>
    <property type="evidence" value="ECO:0007669"/>
    <property type="project" value="UniProtKB-SubCell"/>
</dbReference>
<evidence type="ECO:0000313" key="12">
    <source>
        <dbReference type="EMBL" id="MRD47132.1"/>
    </source>
</evidence>
<comment type="subcellular location">
    <subcellularLocation>
        <location evidence="1">Periplasm</location>
    </subcellularLocation>
</comment>
<dbReference type="RefSeq" id="WP_153584459.1">
    <property type="nucleotide sequence ID" value="NZ_WJBU01000006.1"/>
</dbReference>
<keyword evidence="2" id="KW-0813">Transport</keyword>
<comment type="PTM">
    <text evidence="8">Binds 2 heme c groups covalently per subunit.</text>
</comment>
<evidence type="ECO:0000256" key="1">
    <source>
        <dbReference type="ARBA" id="ARBA00004418"/>
    </source>
</evidence>
<dbReference type="PANTHER" id="PTHR33751">
    <property type="entry name" value="CBB3-TYPE CYTOCHROME C OXIDASE SUBUNIT FIXP"/>
    <property type="match status" value="1"/>
</dbReference>
<keyword evidence="13" id="KW-1185">Reference proteome</keyword>
<keyword evidence="7 9" id="KW-0408">Iron</keyword>
<comment type="caution">
    <text evidence="12">The sequence shown here is derived from an EMBL/GenBank/DDBJ whole genome shotgun (WGS) entry which is preliminary data.</text>
</comment>
<feature type="binding site" description="covalent" evidence="8">
    <location>
        <position position="57"/>
    </location>
    <ligand>
        <name>heme c</name>
        <dbReference type="ChEBI" id="CHEBI:61717"/>
        <label>1</label>
    </ligand>
</feature>
<evidence type="ECO:0000256" key="4">
    <source>
        <dbReference type="ARBA" id="ARBA00022723"/>
    </source>
</evidence>
<evidence type="ECO:0000259" key="11">
    <source>
        <dbReference type="PROSITE" id="PS51007"/>
    </source>
</evidence>
<dbReference type="Pfam" id="PF13442">
    <property type="entry name" value="Cytochrome_CBB3"/>
    <property type="match status" value="1"/>
</dbReference>
<sequence>MKSLALLLIAAALAAPVLTASAAEHAAAKPAAAAAPAPAKPDLAKGGEKFTAVCAACHGADGNSGIPVNPKLAQQHPEYLVKQLQDFKSGKRVNATMQAMAAGLSDDDMRNIAYWTASQKAKPGFAKDKALVTLGERIYRGGIAERQVAACAGCHSPNGAGIPSQYPRLSGQHADYTVAQLTSFRDGVRQNSVQMAQVAARLNDREMKAVADYIAGLR</sequence>
<protein>
    <submittedName>
        <fullName evidence="12">C-type cytochrome</fullName>
    </submittedName>
</protein>
<feature type="binding site" description="axial binding residue" evidence="9">
    <location>
        <position position="97"/>
    </location>
    <ligand>
        <name>heme c</name>
        <dbReference type="ChEBI" id="CHEBI:61717"/>
        <label>1</label>
    </ligand>
    <ligandPart>
        <name>Fe</name>
        <dbReference type="ChEBI" id="CHEBI:18248"/>
    </ligandPart>
</feature>
<feature type="domain" description="Cytochrome c" evidence="11">
    <location>
        <begin position="130"/>
        <end position="218"/>
    </location>
</feature>
<dbReference type="InterPro" id="IPR008168">
    <property type="entry name" value="Cyt_C_IC"/>
</dbReference>
<dbReference type="OrthoDB" id="9773456at2"/>
<dbReference type="PRINTS" id="PR00605">
    <property type="entry name" value="CYTCHROMECIC"/>
</dbReference>
<keyword evidence="4 9" id="KW-0479">Metal-binding</keyword>
<dbReference type="Pfam" id="PF00034">
    <property type="entry name" value="Cytochrom_C"/>
    <property type="match status" value="1"/>
</dbReference>
<dbReference type="GO" id="GO:0005506">
    <property type="term" value="F:iron ion binding"/>
    <property type="evidence" value="ECO:0007669"/>
    <property type="project" value="InterPro"/>
</dbReference>
<dbReference type="Proteomes" id="UP000487350">
    <property type="component" value="Unassembled WGS sequence"/>
</dbReference>
<dbReference type="PIRSF" id="PIRSF000005">
    <property type="entry name" value="Cytochrome_c4"/>
    <property type="match status" value="1"/>
</dbReference>
<evidence type="ECO:0000256" key="8">
    <source>
        <dbReference type="PIRSR" id="PIRSR000005-1"/>
    </source>
</evidence>
<evidence type="ECO:0000256" key="5">
    <source>
        <dbReference type="ARBA" id="ARBA00022764"/>
    </source>
</evidence>
<dbReference type="GO" id="GO:0020037">
    <property type="term" value="F:heme binding"/>
    <property type="evidence" value="ECO:0007669"/>
    <property type="project" value="InterPro"/>
</dbReference>
<dbReference type="GO" id="GO:0009055">
    <property type="term" value="F:electron transfer activity"/>
    <property type="evidence" value="ECO:0007669"/>
    <property type="project" value="InterPro"/>
</dbReference>
<feature type="binding site" description="covalent" evidence="8">
    <location>
        <position position="54"/>
    </location>
    <ligand>
        <name>heme c</name>
        <dbReference type="ChEBI" id="CHEBI:61717"/>
        <label>1</label>
    </ligand>
</feature>
<evidence type="ECO:0000256" key="10">
    <source>
        <dbReference type="SAM" id="SignalP"/>
    </source>
</evidence>
<keyword evidence="5" id="KW-0574">Periplasm</keyword>
<feature type="binding site" description="axial binding residue" evidence="9">
    <location>
        <position position="58"/>
    </location>
    <ligand>
        <name>heme c</name>
        <dbReference type="ChEBI" id="CHEBI:61717"/>
        <label>1</label>
    </ligand>
    <ligandPart>
        <name>Fe</name>
        <dbReference type="ChEBI" id="CHEBI:18248"/>
    </ligandPart>
</feature>
<feature type="binding site" description="axial binding residue" evidence="9">
    <location>
        <position position="155"/>
    </location>
    <ligand>
        <name>heme c</name>
        <dbReference type="ChEBI" id="CHEBI:61717"/>
        <label>2</label>
    </ligand>
    <ligandPart>
        <name>Fe</name>
        <dbReference type="ChEBI" id="CHEBI:18248"/>
    </ligandPart>
</feature>
<feature type="binding site" description="covalent" evidence="8">
    <location>
        <position position="154"/>
    </location>
    <ligand>
        <name>heme c</name>
        <dbReference type="ChEBI" id="CHEBI:61717"/>
        <label>2</label>
    </ligand>
</feature>
<feature type="signal peptide" evidence="10">
    <location>
        <begin position="1"/>
        <end position="22"/>
    </location>
</feature>
<dbReference type="InterPro" id="IPR050597">
    <property type="entry name" value="Cytochrome_c_Oxidase_Subunit"/>
</dbReference>
<accession>A0A844B1H5</accession>
<name>A0A844B1H5_9BURK</name>
<evidence type="ECO:0000256" key="9">
    <source>
        <dbReference type="PIRSR" id="PIRSR000005-2"/>
    </source>
</evidence>
<feature type="chain" id="PRO_5032791674" evidence="10">
    <location>
        <begin position="23"/>
        <end position="218"/>
    </location>
</feature>
<dbReference type="PANTHER" id="PTHR33751:SF9">
    <property type="entry name" value="CYTOCHROME C4"/>
    <property type="match status" value="1"/>
</dbReference>
<evidence type="ECO:0000256" key="3">
    <source>
        <dbReference type="ARBA" id="ARBA00022617"/>
    </source>
</evidence>
<feature type="domain" description="Cytochrome c" evidence="11">
    <location>
        <begin position="41"/>
        <end position="120"/>
    </location>
</feature>
<reference evidence="12 13" key="1">
    <citation type="submission" date="2019-11" db="EMBL/GenBank/DDBJ databases">
        <title>Caenimonas koreensis gen. nov., sp. nov., isolated from activated sludge.</title>
        <authorList>
            <person name="Seung H.R."/>
        </authorList>
    </citation>
    <scope>NUCLEOTIDE SEQUENCE [LARGE SCALE GENOMIC DNA]</scope>
    <source>
        <strain evidence="12 13">EMB320</strain>
    </source>
</reference>
<dbReference type="InterPro" id="IPR036909">
    <property type="entry name" value="Cyt_c-like_dom_sf"/>
</dbReference>
<evidence type="ECO:0000313" key="13">
    <source>
        <dbReference type="Proteomes" id="UP000487350"/>
    </source>
</evidence>
<dbReference type="Gene3D" id="1.10.760.10">
    <property type="entry name" value="Cytochrome c-like domain"/>
    <property type="match status" value="2"/>
</dbReference>
<dbReference type="EMBL" id="WJBU01000006">
    <property type="protein sequence ID" value="MRD47132.1"/>
    <property type="molecule type" value="Genomic_DNA"/>
</dbReference>
<evidence type="ECO:0000256" key="6">
    <source>
        <dbReference type="ARBA" id="ARBA00022982"/>
    </source>
</evidence>
<evidence type="ECO:0000256" key="2">
    <source>
        <dbReference type="ARBA" id="ARBA00022448"/>
    </source>
</evidence>
<gene>
    <name evidence="12" type="ORF">GHT07_07565</name>
</gene>
<keyword evidence="10" id="KW-0732">Signal</keyword>
<dbReference type="AlphaFoldDB" id="A0A844B1H5"/>
<dbReference type="InterPro" id="IPR024167">
    <property type="entry name" value="Cytochrome_c4-like"/>
</dbReference>
<dbReference type="SUPFAM" id="SSF46626">
    <property type="entry name" value="Cytochrome c"/>
    <property type="match status" value="2"/>
</dbReference>
<keyword evidence="6" id="KW-0249">Electron transport</keyword>
<dbReference type="PROSITE" id="PS51007">
    <property type="entry name" value="CYTC"/>
    <property type="match status" value="2"/>
</dbReference>
<keyword evidence="3 8" id="KW-0349">Heme</keyword>
<evidence type="ECO:0000256" key="7">
    <source>
        <dbReference type="ARBA" id="ARBA00023004"/>
    </source>
</evidence>
<feature type="binding site" description="axial binding residue" evidence="9">
    <location>
        <position position="195"/>
    </location>
    <ligand>
        <name>heme c</name>
        <dbReference type="ChEBI" id="CHEBI:61717"/>
        <label>2</label>
    </ligand>
    <ligandPart>
        <name>Fe</name>
        <dbReference type="ChEBI" id="CHEBI:18248"/>
    </ligandPart>
</feature>
<feature type="binding site" description="covalent" evidence="8">
    <location>
        <position position="151"/>
    </location>
    <ligand>
        <name>heme c</name>
        <dbReference type="ChEBI" id="CHEBI:61717"/>
        <label>2</label>
    </ligand>
</feature>